<dbReference type="PANTHER" id="PTHR19433:SF111">
    <property type="entry name" value="T CELL RECEPTOR ALPHA VARIABLE 4"/>
    <property type="match status" value="1"/>
</dbReference>
<reference evidence="10" key="2">
    <citation type="submission" date="2025-09" db="UniProtKB">
        <authorList>
            <consortium name="Ensembl"/>
        </authorList>
    </citation>
    <scope>IDENTIFICATION</scope>
</reference>
<evidence type="ECO:0000256" key="2">
    <source>
        <dbReference type="ARBA" id="ARBA00022475"/>
    </source>
</evidence>
<reference evidence="10" key="1">
    <citation type="submission" date="2025-08" db="UniProtKB">
        <authorList>
            <consortium name="Ensembl"/>
        </authorList>
    </citation>
    <scope>IDENTIFICATION</scope>
</reference>
<keyword evidence="7" id="KW-0325">Glycoprotein</keyword>
<keyword evidence="6" id="KW-1015">Disulfide bond</keyword>
<keyword evidence="5 8" id="KW-0472">Membrane</keyword>
<keyword evidence="3" id="KW-0732">Signal</keyword>
<dbReference type="GeneTree" id="ENSGT01150000288123"/>
<evidence type="ECO:0000256" key="4">
    <source>
        <dbReference type="ARBA" id="ARBA00022859"/>
    </source>
</evidence>
<keyword evidence="8" id="KW-1133">Transmembrane helix</keyword>
<evidence type="ECO:0000256" key="1">
    <source>
        <dbReference type="ARBA" id="ARBA00004236"/>
    </source>
</evidence>
<dbReference type="GO" id="GO:0005886">
    <property type="term" value="C:plasma membrane"/>
    <property type="evidence" value="ECO:0007669"/>
    <property type="project" value="UniProtKB-SubCell"/>
</dbReference>
<proteinExistence type="predicted"/>
<dbReference type="InterPro" id="IPR013783">
    <property type="entry name" value="Ig-like_fold"/>
</dbReference>
<evidence type="ECO:0000256" key="5">
    <source>
        <dbReference type="ARBA" id="ARBA00023136"/>
    </source>
</evidence>
<dbReference type="Proteomes" id="UP000264800">
    <property type="component" value="Unplaced"/>
</dbReference>
<protein>
    <recommendedName>
        <fullName evidence="9">Immunoglobulin domain-containing protein</fullName>
    </recommendedName>
</protein>
<evidence type="ECO:0000256" key="7">
    <source>
        <dbReference type="ARBA" id="ARBA00023180"/>
    </source>
</evidence>
<organism evidence="10 11">
    <name type="scientific">Kryptolebias marmoratus</name>
    <name type="common">Mangrove killifish</name>
    <name type="synonym">Rivulus marmoratus</name>
    <dbReference type="NCBI Taxonomy" id="37003"/>
    <lineage>
        <taxon>Eukaryota</taxon>
        <taxon>Metazoa</taxon>
        <taxon>Chordata</taxon>
        <taxon>Craniata</taxon>
        <taxon>Vertebrata</taxon>
        <taxon>Euteleostomi</taxon>
        <taxon>Actinopterygii</taxon>
        <taxon>Neopterygii</taxon>
        <taxon>Teleostei</taxon>
        <taxon>Neoteleostei</taxon>
        <taxon>Acanthomorphata</taxon>
        <taxon>Ovalentaria</taxon>
        <taxon>Atherinomorphae</taxon>
        <taxon>Cyprinodontiformes</taxon>
        <taxon>Rivulidae</taxon>
        <taxon>Kryptolebias</taxon>
    </lineage>
</organism>
<dbReference type="InterPro" id="IPR036179">
    <property type="entry name" value="Ig-like_dom_sf"/>
</dbReference>
<evidence type="ECO:0000259" key="9">
    <source>
        <dbReference type="SMART" id="SM00409"/>
    </source>
</evidence>
<evidence type="ECO:0000256" key="3">
    <source>
        <dbReference type="ARBA" id="ARBA00022729"/>
    </source>
</evidence>
<sequence length="199" mass="22492">MGYCEVHSKLKVNFSLFLVEGKSVYAVVSGWILVSVSGSHFVKVQPGEDVTLNSSIMTTADSVKVWFRLDNRNMTNCIAIMINKDPSVNYCEGNPNGTFKMSLTTSTVSLQIKKVNSSDSGWYFCVFYTNTFLFNVTYLHVNETWDDSIKFCIGLRSGLSALLLIIIVGLVVEIKKLQKGKFGKKKNHYFEIVEYFDFL</sequence>
<dbReference type="Pfam" id="PF07686">
    <property type="entry name" value="V-set"/>
    <property type="match status" value="1"/>
</dbReference>
<dbReference type="Gene3D" id="2.60.40.10">
    <property type="entry name" value="Immunoglobulins"/>
    <property type="match status" value="1"/>
</dbReference>
<feature type="transmembrane region" description="Helical" evidence="8">
    <location>
        <begin position="153"/>
        <end position="172"/>
    </location>
</feature>
<dbReference type="SUPFAM" id="SSF48726">
    <property type="entry name" value="Immunoglobulin"/>
    <property type="match status" value="1"/>
</dbReference>
<evidence type="ECO:0000313" key="10">
    <source>
        <dbReference type="Ensembl" id="ENSKMAP00000018160.1"/>
    </source>
</evidence>
<dbReference type="InterPro" id="IPR013106">
    <property type="entry name" value="Ig_V-set"/>
</dbReference>
<feature type="domain" description="Immunoglobulin" evidence="9">
    <location>
        <begin position="39"/>
        <end position="142"/>
    </location>
</feature>
<comment type="subcellular location">
    <subcellularLocation>
        <location evidence="1">Cell membrane</location>
    </subcellularLocation>
</comment>
<dbReference type="STRING" id="37003.ENSKMAP00000018160"/>
<dbReference type="GO" id="GO:0009617">
    <property type="term" value="P:response to bacterium"/>
    <property type="evidence" value="ECO:0007669"/>
    <property type="project" value="TreeGrafter"/>
</dbReference>
<evidence type="ECO:0000256" key="8">
    <source>
        <dbReference type="SAM" id="Phobius"/>
    </source>
</evidence>
<dbReference type="InterPro" id="IPR052051">
    <property type="entry name" value="TCR_complex_component"/>
</dbReference>
<dbReference type="AlphaFoldDB" id="A0A3Q3AP84"/>
<dbReference type="PANTHER" id="PTHR19433">
    <property type="entry name" value="T-CELL RECEPTOR ALPHA CHAIN V REGION-RELATED"/>
    <property type="match status" value="1"/>
</dbReference>
<evidence type="ECO:0000313" key="11">
    <source>
        <dbReference type="Proteomes" id="UP000264800"/>
    </source>
</evidence>
<dbReference type="Ensembl" id="ENSKMAT00000018412.1">
    <property type="protein sequence ID" value="ENSKMAP00000018160.1"/>
    <property type="gene ID" value="ENSKMAG00000013520.1"/>
</dbReference>
<dbReference type="OMA" id="NVNYNAE"/>
<keyword evidence="2" id="KW-1003">Cell membrane</keyword>
<accession>A0A3Q3AP84</accession>
<keyword evidence="8" id="KW-0812">Transmembrane</keyword>
<dbReference type="GO" id="GO:0002376">
    <property type="term" value="P:immune system process"/>
    <property type="evidence" value="ECO:0007669"/>
    <property type="project" value="UniProtKB-KW"/>
</dbReference>
<keyword evidence="11" id="KW-1185">Reference proteome</keyword>
<dbReference type="SMART" id="SM00409">
    <property type="entry name" value="IG"/>
    <property type="match status" value="1"/>
</dbReference>
<dbReference type="InterPro" id="IPR003599">
    <property type="entry name" value="Ig_sub"/>
</dbReference>
<evidence type="ECO:0000256" key="6">
    <source>
        <dbReference type="ARBA" id="ARBA00023157"/>
    </source>
</evidence>
<name>A0A3Q3AP84_KRYMA</name>
<keyword evidence="4" id="KW-0391">Immunity</keyword>
<feature type="transmembrane region" description="Helical" evidence="8">
    <location>
        <begin position="121"/>
        <end position="141"/>
    </location>
</feature>